<dbReference type="AlphaFoldDB" id="A0A1N6DBR6"/>
<keyword evidence="3" id="KW-1185">Reference proteome</keyword>
<name>A0A1N6DBR6_9SPHN</name>
<comment type="similarity">
    <text evidence="1">Belongs to the short-chain dehydrogenases/reductases (SDR) family.</text>
</comment>
<dbReference type="PANTHER" id="PTHR42879:SF6">
    <property type="entry name" value="NADPH-DEPENDENT REDUCTASE BACG"/>
    <property type="match status" value="1"/>
</dbReference>
<organism evidence="2 3">
    <name type="scientific">Parasphingorhabdus marina DSM 22363</name>
    <dbReference type="NCBI Taxonomy" id="1123272"/>
    <lineage>
        <taxon>Bacteria</taxon>
        <taxon>Pseudomonadati</taxon>
        <taxon>Pseudomonadota</taxon>
        <taxon>Alphaproteobacteria</taxon>
        <taxon>Sphingomonadales</taxon>
        <taxon>Sphingomonadaceae</taxon>
        <taxon>Parasphingorhabdus</taxon>
    </lineage>
</organism>
<sequence>MDLQIKGKKAIMAGGSAGMGRATAERLAEAGAELVITARGEERLQKAADEIAAKHGVSVTPVVADSSTEAGREALFAACPDPDILAITIKPPDPNGDFLKVSADMWRDSVETALIGPIEIMRNYIPVMKEKGWGRIVNIATFSAKNPMIWRLMSGPARSALLNYTASVSREIAPHGVILNNLLPGMFATEGASEIMGAYAEAFGLEPKPEIVGAHFREHNHIPAGFMGDADDLAPMAAFLCSSLARFIVGQNIVIDGGQHSSIF</sequence>
<gene>
    <name evidence="2" type="ORF">SAMN02745824_1785</name>
</gene>
<dbReference type="InterPro" id="IPR002347">
    <property type="entry name" value="SDR_fam"/>
</dbReference>
<evidence type="ECO:0000256" key="1">
    <source>
        <dbReference type="ARBA" id="ARBA00006484"/>
    </source>
</evidence>
<dbReference type="Gene3D" id="3.40.50.720">
    <property type="entry name" value="NAD(P)-binding Rossmann-like Domain"/>
    <property type="match status" value="1"/>
</dbReference>
<dbReference type="OrthoDB" id="9793325at2"/>
<dbReference type="RefSeq" id="WP_074204657.1">
    <property type="nucleotide sequence ID" value="NZ_FSQW01000001.1"/>
</dbReference>
<dbReference type="PRINTS" id="PR00081">
    <property type="entry name" value="GDHRDH"/>
</dbReference>
<dbReference type="InterPro" id="IPR050259">
    <property type="entry name" value="SDR"/>
</dbReference>
<dbReference type="STRING" id="1123272.SAMN02745824_1785"/>
<dbReference type="SUPFAM" id="SSF51735">
    <property type="entry name" value="NAD(P)-binding Rossmann-fold domains"/>
    <property type="match status" value="1"/>
</dbReference>
<dbReference type="Pfam" id="PF13561">
    <property type="entry name" value="adh_short_C2"/>
    <property type="match status" value="1"/>
</dbReference>
<proteinExistence type="inferred from homology"/>
<dbReference type="PANTHER" id="PTHR42879">
    <property type="entry name" value="3-OXOACYL-(ACYL-CARRIER-PROTEIN) REDUCTASE"/>
    <property type="match status" value="1"/>
</dbReference>
<protein>
    <submittedName>
        <fullName evidence="2">3-oxoacyl-[acyl-carrier protein] reductase</fullName>
    </submittedName>
</protein>
<accession>A0A1N6DBR6</accession>
<evidence type="ECO:0000313" key="2">
    <source>
        <dbReference type="EMBL" id="SIN68116.1"/>
    </source>
</evidence>
<dbReference type="InterPro" id="IPR036291">
    <property type="entry name" value="NAD(P)-bd_dom_sf"/>
</dbReference>
<reference evidence="3" key="1">
    <citation type="submission" date="2016-11" db="EMBL/GenBank/DDBJ databases">
        <authorList>
            <person name="Varghese N."/>
            <person name="Submissions S."/>
        </authorList>
    </citation>
    <scope>NUCLEOTIDE SEQUENCE [LARGE SCALE GENOMIC DNA]</scope>
    <source>
        <strain evidence="3">DSM 22363</strain>
    </source>
</reference>
<dbReference type="EMBL" id="FSQW01000001">
    <property type="protein sequence ID" value="SIN68116.1"/>
    <property type="molecule type" value="Genomic_DNA"/>
</dbReference>
<evidence type="ECO:0000313" key="3">
    <source>
        <dbReference type="Proteomes" id="UP000185192"/>
    </source>
</evidence>
<dbReference type="Proteomes" id="UP000185192">
    <property type="component" value="Unassembled WGS sequence"/>
</dbReference>